<sequence>MNSNSQDQVVLKALDTVIFSGRKHFLSSMHPVVIVADGKPFPSVEHYYQFMKILSLAGREAAKEFVEANPEISQVKNVQRSILREYGLSKKETDKWRKEYGPRVLYYANALKYTQNRLMAKKLMDTKDKLLIEAFPDIFFSAGMRFEEVREWVRMNEGQTVNYSLDLENLEALEGSDSIANGKNVLGIVLMKLRTVLQECELMDGDTNDEVLKNILDR</sequence>
<reference evidence="2" key="1">
    <citation type="submission" date="2023-06" db="EMBL/GenBank/DDBJ databases">
        <title>Genomic analysis of the entomopathogenic nematode Steinernema hermaphroditum.</title>
        <authorList>
            <person name="Schwarz E.M."/>
            <person name="Heppert J.K."/>
            <person name="Baniya A."/>
            <person name="Schwartz H.T."/>
            <person name="Tan C.-H."/>
            <person name="Antoshechkin I."/>
            <person name="Sternberg P.W."/>
            <person name="Goodrich-Blair H."/>
            <person name="Dillman A.R."/>
        </authorList>
    </citation>
    <scope>NUCLEOTIDE SEQUENCE</scope>
    <source>
        <strain evidence="2">PS9179</strain>
        <tissue evidence="2">Whole animal</tissue>
    </source>
</reference>
<dbReference type="EMBL" id="JAUCMV010000004">
    <property type="protein sequence ID" value="KAK0402151.1"/>
    <property type="molecule type" value="Genomic_DNA"/>
</dbReference>
<dbReference type="CDD" id="cd15457">
    <property type="entry name" value="NADAR"/>
    <property type="match status" value="1"/>
</dbReference>
<proteinExistence type="predicted"/>
<gene>
    <name evidence="2" type="ORF">QR680_016173</name>
</gene>
<dbReference type="SUPFAM" id="SSF143990">
    <property type="entry name" value="YbiA-like"/>
    <property type="match status" value="1"/>
</dbReference>
<comment type="caution">
    <text evidence="2">The sequence shown here is derived from an EMBL/GenBank/DDBJ whole genome shotgun (WGS) entry which is preliminary data.</text>
</comment>
<dbReference type="InterPro" id="IPR012816">
    <property type="entry name" value="NADAR"/>
</dbReference>
<dbReference type="Gene3D" id="1.10.357.40">
    <property type="entry name" value="YbiA-like"/>
    <property type="match status" value="1"/>
</dbReference>
<feature type="domain" description="NADAR" evidence="1">
    <location>
        <begin position="24"/>
        <end position="197"/>
    </location>
</feature>
<keyword evidence="3" id="KW-1185">Reference proteome</keyword>
<evidence type="ECO:0000259" key="1">
    <source>
        <dbReference type="Pfam" id="PF08719"/>
    </source>
</evidence>
<name>A0AA39LLI4_9BILA</name>
<dbReference type="Proteomes" id="UP001175271">
    <property type="component" value="Unassembled WGS sequence"/>
</dbReference>
<evidence type="ECO:0000313" key="3">
    <source>
        <dbReference type="Proteomes" id="UP001175271"/>
    </source>
</evidence>
<evidence type="ECO:0000313" key="2">
    <source>
        <dbReference type="EMBL" id="KAK0402151.1"/>
    </source>
</evidence>
<dbReference type="AlphaFoldDB" id="A0AA39LLI4"/>
<organism evidence="2 3">
    <name type="scientific">Steinernema hermaphroditum</name>
    <dbReference type="NCBI Taxonomy" id="289476"/>
    <lineage>
        <taxon>Eukaryota</taxon>
        <taxon>Metazoa</taxon>
        <taxon>Ecdysozoa</taxon>
        <taxon>Nematoda</taxon>
        <taxon>Chromadorea</taxon>
        <taxon>Rhabditida</taxon>
        <taxon>Tylenchina</taxon>
        <taxon>Panagrolaimomorpha</taxon>
        <taxon>Strongyloidoidea</taxon>
        <taxon>Steinernematidae</taxon>
        <taxon>Steinernema</taxon>
    </lineage>
</organism>
<dbReference type="Pfam" id="PF08719">
    <property type="entry name" value="NADAR"/>
    <property type="match status" value="1"/>
</dbReference>
<protein>
    <recommendedName>
        <fullName evidence="1">NADAR domain-containing protein</fullName>
    </recommendedName>
</protein>
<dbReference type="InterPro" id="IPR037238">
    <property type="entry name" value="YbiA-like_sf"/>
</dbReference>
<accession>A0AA39LLI4</accession>